<evidence type="ECO:0000256" key="5">
    <source>
        <dbReference type="ARBA" id="ARBA00014387"/>
    </source>
</evidence>
<keyword evidence="7 15" id="KW-0812">Transmembrane</keyword>
<proteinExistence type="inferred from homology"/>
<dbReference type="GO" id="GO:0005789">
    <property type="term" value="C:endoplasmic reticulum membrane"/>
    <property type="evidence" value="ECO:0007669"/>
    <property type="project" value="UniProtKB-SubCell"/>
</dbReference>
<sequence length="177" mass="19821">CSVLYYCKMTRAILSIFFIAVLNVAHILCTCKDPEIKATSYTTEDGTVVTNVAFVTEFTLKCSNGVSEIPLYADVSGKMFPAVQLSKDSYQVSWVEEIQKARSGVYSINFYDEEGYALLRKALRNYEQASSVKPLFNIVINHPGTYQGPWLNSEFLAAALAIVVWYMAFTAKSKLLH</sequence>
<evidence type="ECO:0000313" key="16">
    <source>
        <dbReference type="EMBL" id="JAR99522.1"/>
    </source>
</evidence>
<evidence type="ECO:0000256" key="14">
    <source>
        <dbReference type="ARBA" id="ARBA00031791"/>
    </source>
</evidence>
<evidence type="ECO:0000256" key="8">
    <source>
        <dbReference type="ARBA" id="ARBA00022729"/>
    </source>
</evidence>
<keyword evidence="12 15" id="KW-0472">Membrane</keyword>
<dbReference type="PANTHER" id="PTHR12731">
    <property type="entry name" value="TRANSLOCON-ASSOCIATED PROTEIN, DELTA SUBUNIT"/>
    <property type="match status" value="1"/>
</dbReference>
<dbReference type="PANTHER" id="PTHR12731:SF1">
    <property type="entry name" value="TRANSLOCON-ASSOCIATED PROTEIN SUBUNIT DELTA"/>
    <property type="match status" value="1"/>
</dbReference>
<protein>
    <recommendedName>
        <fullName evidence="5">Translocon-associated protein subunit delta</fullName>
    </recommendedName>
    <alternativeName>
        <fullName evidence="14">Signal sequence receptor subunit delta</fullName>
    </alternativeName>
</protein>
<dbReference type="AlphaFoldDB" id="A0A170Y3G7"/>
<evidence type="ECO:0000256" key="3">
    <source>
        <dbReference type="ARBA" id="ARBA00009294"/>
    </source>
</evidence>
<keyword evidence="10" id="KW-0832">Ubl conjugation</keyword>
<evidence type="ECO:0000256" key="10">
    <source>
        <dbReference type="ARBA" id="ARBA00022843"/>
    </source>
</evidence>
<comment type="function">
    <text evidence="1">TRAP proteins are part of a complex whose function is to bind calcium to the ER membrane and thereby regulate the retention of ER resident proteins.</text>
</comment>
<keyword evidence="9" id="KW-0256">Endoplasmic reticulum</keyword>
<comment type="similarity">
    <text evidence="3">Belongs to the TRAP-delta family.</text>
</comment>
<organism evidence="16">
    <name type="scientific">Triatoma infestans</name>
    <name type="common">Assassin bug</name>
    <dbReference type="NCBI Taxonomy" id="30076"/>
    <lineage>
        <taxon>Eukaryota</taxon>
        <taxon>Metazoa</taxon>
        <taxon>Ecdysozoa</taxon>
        <taxon>Arthropoda</taxon>
        <taxon>Hexapoda</taxon>
        <taxon>Insecta</taxon>
        <taxon>Pterygota</taxon>
        <taxon>Neoptera</taxon>
        <taxon>Paraneoptera</taxon>
        <taxon>Hemiptera</taxon>
        <taxon>Heteroptera</taxon>
        <taxon>Panheteroptera</taxon>
        <taxon>Cimicomorpha</taxon>
        <taxon>Reduviidae</taxon>
        <taxon>Triatominae</taxon>
        <taxon>Triatoma</taxon>
    </lineage>
</organism>
<evidence type="ECO:0000256" key="15">
    <source>
        <dbReference type="SAM" id="Phobius"/>
    </source>
</evidence>
<dbReference type="EMBL" id="GEMB01003698">
    <property type="protein sequence ID" value="JAR99522.1"/>
    <property type="molecule type" value="Transcribed_RNA"/>
</dbReference>
<dbReference type="Pfam" id="PF05404">
    <property type="entry name" value="TRAP-delta"/>
    <property type="match status" value="1"/>
</dbReference>
<feature type="transmembrane region" description="Helical" evidence="15">
    <location>
        <begin position="150"/>
        <end position="169"/>
    </location>
</feature>
<accession>A0A170Y3G7</accession>
<comment type="subunit">
    <text evidence="4">Heterotetramer of TRAP-alpha, TRAP-beta, TRAP-delta and TRAP-gamma.</text>
</comment>
<name>A0A170Y3G7_TRIIF</name>
<evidence type="ECO:0000256" key="6">
    <source>
        <dbReference type="ARBA" id="ARBA00022499"/>
    </source>
</evidence>
<evidence type="ECO:0000256" key="11">
    <source>
        <dbReference type="ARBA" id="ARBA00022989"/>
    </source>
</evidence>
<evidence type="ECO:0000256" key="7">
    <source>
        <dbReference type="ARBA" id="ARBA00022692"/>
    </source>
</evidence>
<reference evidence="16" key="2">
    <citation type="journal article" date="2017" name="J. Med. Entomol.">
        <title>Transcriptome Analysis of the Triatoma infestans (Hemiptera: Reduviidae) Integument.</title>
        <authorList>
            <person name="Calderon-Fernandez G.M."/>
            <person name="Moriconi D.E."/>
            <person name="Dulbecco A.B."/>
            <person name="Juarez M.P."/>
        </authorList>
    </citation>
    <scope>NUCLEOTIDE SEQUENCE</scope>
    <source>
        <strain evidence="16">Int1</strain>
        <tissue evidence="16">Integument</tissue>
    </source>
</reference>
<feature type="transmembrane region" description="Helical" evidence="15">
    <location>
        <begin position="12"/>
        <end position="28"/>
    </location>
</feature>
<reference evidence="16" key="1">
    <citation type="submission" date="2016-04" db="EMBL/GenBank/DDBJ databases">
        <authorList>
            <person name="Calderon-Fernandez G.M.Sr."/>
        </authorList>
    </citation>
    <scope>NUCLEOTIDE SEQUENCE</scope>
    <source>
        <strain evidence="16">Int1</strain>
        <tissue evidence="16">Integument</tissue>
    </source>
</reference>
<evidence type="ECO:0000256" key="12">
    <source>
        <dbReference type="ARBA" id="ARBA00023136"/>
    </source>
</evidence>
<evidence type="ECO:0000256" key="13">
    <source>
        <dbReference type="ARBA" id="ARBA00023157"/>
    </source>
</evidence>
<evidence type="ECO:0000256" key="9">
    <source>
        <dbReference type="ARBA" id="ARBA00022824"/>
    </source>
</evidence>
<dbReference type="InterPro" id="IPR008855">
    <property type="entry name" value="TRAP-delta"/>
</dbReference>
<evidence type="ECO:0000256" key="1">
    <source>
        <dbReference type="ARBA" id="ARBA00002838"/>
    </source>
</evidence>
<keyword evidence="13" id="KW-1015">Disulfide bond</keyword>
<feature type="non-terminal residue" evidence="16">
    <location>
        <position position="1"/>
    </location>
</feature>
<keyword evidence="6" id="KW-1017">Isopeptide bond</keyword>
<keyword evidence="11 15" id="KW-1133">Transmembrane helix</keyword>
<evidence type="ECO:0000256" key="2">
    <source>
        <dbReference type="ARBA" id="ARBA00004115"/>
    </source>
</evidence>
<keyword evidence="8" id="KW-0732">Signal</keyword>
<evidence type="ECO:0000256" key="4">
    <source>
        <dbReference type="ARBA" id="ARBA00011819"/>
    </source>
</evidence>
<comment type="subcellular location">
    <subcellularLocation>
        <location evidence="2">Endoplasmic reticulum membrane</location>
        <topology evidence="2">Single-pass type I membrane protein</topology>
    </subcellularLocation>
</comment>